<keyword evidence="2" id="KW-0812">Transmembrane</keyword>
<feature type="compositionally biased region" description="Pro residues" evidence="1">
    <location>
        <begin position="22"/>
        <end position="31"/>
    </location>
</feature>
<feature type="transmembrane region" description="Helical" evidence="2">
    <location>
        <begin position="91"/>
        <end position="112"/>
    </location>
</feature>
<evidence type="ECO:0008006" key="5">
    <source>
        <dbReference type="Google" id="ProtNLM"/>
    </source>
</evidence>
<dbReference type="EMBL" id="VENP01000033">
    <property type="protein sequence ID" value="TNU73765.1"/>
    <property type="molecule type" value="Genomic_DNA"/>
</dbReference>
<dbReference type="AlphaFoldDB" id="A0A5C5BCP9"/>
<feature type="region of interest" description="Disordered" evidence="1">
    <location>
        <begin position="208"/>
        <end position="276"/>
    </location>
</feature>
<dbReference type="OrthoDB" id="4376806at2"/>
<protein>
    <recommendedName>
        <fullName evidence="5">Permease</fullName>
    </recommendedName>
</protein>
<evidence type="ECO:0000313" key="3">
    <source>
        <dbReference type="EMBL" id="TNU73765.1"/>
    </source>
</evidence>
<reference evidence="3 4" key="1">
    <citation type="submission" date="2019-06" db="EMBL/GenBank/DDBJ databases">
        <title>Draft genome sequence of Miniimonas arenae KCTC 19750T isolated from sea sand.</title>
        <authorList>
            <person name="Park S.-J."/>
        </authorList>
    </citation>
    <scope>NUCLEOTIDE SEQUENCE [LARGE SCALE GENOMIC DNA]</scope>
    <source>
        <strain evidence="3 4">KCTC 19750</strain>
    </source>
</reference>
<dbReference type="RefSeq" id="WP_139987074.1">
    <property type="nucleotide sequence ID" value="NZ_VENP01000033.1"/>
</dbReference>
<evidence type="ECO:0000256" key="2">
    <source>
        <dbReference type="SAM" id="Phobius"/>
    </source>
</evidence>
<keyword evidence="2" id="KW-0472">Membrane</keyword>
<keyword evidence="4" id="KW-1185">Reference proteome</keyword>
<gene>
    <name evidence="3" type="ORF">FH969_09520</name>
</gene>
<keyword evidence="2" id="KW-1133">Transmembrane helix</keyword>
<feature type="compositionally biased region" description="Low complexity" evidence="1">
    <location>
        <begin position="218"/>
        <end position="270"/>
    </location>
</feature>
<evidence type="ECO:0000256" key="1">
    <source>
        <dbReference type="SAM" id="MobiDB-lite"/>
    </source>
</evidence>
<comment type="caution">
    <text evidence="3">The sequence shown here is derived from an EMBL/GenBank/DDBJ whole genome shotgun (WGS) entry which is preliminary data.</text>
</comment>
<feature type="region of interest" description="Disordered" evidence="1">
    <location>
        <begin position="1"/>
        <end position="35"/>
    </location>
</feature>
<evidence type="ECO:0000313" key="4">
    <source>
        <dbReference type="Proteomes" id="UP000313849"/>
    </source>
</evidence>
<sequence length="276" mass="28518">MTSDPADQPVPPATTPATTPAATPPAQPPGAQPRWQDRTTSWFVRAGKTTAVALVIVAVVAVLYLIGAAFLPRWWAQVVGRQADGSMSSGAAWGVFYGFLFTFLPVLVIAQARRPVFKGWKTKLVVVAVGLLLALPNWLTLWIVVGTTDAAHAGERILDVDAPGFRAGTAVGAAAGVVISLFLVFTGTYLRRRRATLKAREADLAAREARLANPGPVSSTAGTTARTTPGATPTSGAASGATWGSPSGTSPTTGQGSPSGPIDPPRSSLDLPDDGR</sequence>
<proteinExistence type="predicted"/>
<dbReference type="Proteomes" id="UP000313849">
    <property type="component" value="Unassembled WGS sequence"/>
</dbReference>
<feature type="transmembrane region" description="Helical" evidence="2">
    <location>
        <begin position="165"/>
        <end position="190"/>
    </location>
</feature>
<accession>A0A5C5BCP9</accession>
<name>A0A5C5BCP9_9MICO</name>
<feature type="transmembrane region" description="Helical" evidence="2">
    <location>
        <begin position="51"/>
        <end position="71"/>
    </location>
</feature>
<organism evidence="3 4">
    <name type="scientific">Miniimonas arenae</name>
    <dbReference type="NCBI Taxonomy" id="676201"/>
    <lineage>
        <taxon>Bacteria</taxon>
        <taxon>Bacillati</taxon>
        <taxon>Actinomycetota</taxon>
        <taxon>Actinomycetes</taxon>
        <taxon>Micrococcales</taxon>
        <taxon>Beutenbergiaceae</taxon>
        <taxon>Miniimonas</taxon>
    </lineage>
</organism>
<feature type="transmembrane region" description="Helical" evidence="2">
    <location>
        <begin position="124"/>
        <end position="145"/>
    </location>
</feature>